<keyword evidence="2" id="KW-0813">Transport</keyword>
<feature type="transmembrane region" description="Helical" evidence="6">
    <location>
        <begin position="20"/>
        <end position="38"/>
    </location>
</feature>
<dbReference type="InterPro" id="IPR011701">
    <property type="entry name" value="MFS"/>
</dbReference>
<dbReference type="VEuPathDB" id="FungiDB:LCOR_08877.1"/>
<gene>
    <name evidence="7" type="ORF">LCOR_08877.1</name>
</gene>
<feature type="transmembrane region" description="Helical" evidence="6">
    <location>
        <begin position="111"/>
        <end position="139"/>
    </location>
</feature>
<organism evidence="7 8">
    <name type="scientific">Lichtheimia corymbifera JMRC:FSU:9682</name>
    <dbReference type="NCBI Taxonomy" id="1263082"/>
    <lineage>
        <taxon>Eukaryota</taxon>
        <taxon>Fungi</taxon>
        <taxon>Fungi incertae sedis</taxon>
        <taxon>Mucoromycota</taxon>
        <taxon>Mucoromycotina</taxon>
        <taxon>Mucoromycetes</taxon>
        <taxon>Mucorales</taxon>
        <taxon>Lichtheimiaceae</taxon>
        <taxon>Lichtheimia</taxon>
    </lineage>
</organism>
<accession>A0A068S7P7</accession>
<feature type="transmembrane region" description="Helical" evidence="6">
    <location>
        <begin position="182"/>
        <end position="204"/>
    </location>
</feature>
<reference evidence="7" key="1">
    <citation type="submission" date="2013-08" db="EMBL/GenBank/DDBJ databases">
        <title>Gene expansion shapes genome architecture in the human pathogen Lichtheimia corymbifera: an evolutionary genomics analysis in the ancient terrestrial Mucorales (Mucoromycotina).</title>
        <authorList>
            <person name="Schwartze V.U."/>
            <person name="Winter S."/>
            <person name="Shelest E."/>
            <person name="Marcet-Houben M."/>
            <person name="Horn F."/>
            <person name="Wehner S."/>
            <person name="Hoffmann K."/>
            <person name="Riege K."/>
            <person name="Sammeth M."/>
            <person name="Nowrousian M."/>
            <person name="Valiante V."/>
            <person name="Linde J."/>
            <person name="Jacobsen I.D."/>
            <person name="Marz M."/>
            <person name="Brakhage A.A."/>
            <person name="Gabaldon T."/>
            <person name="Bocker S."/>
            <person name="Voigt K."/>
        </authorList>
    </citation>
    <scope>NUCLEOTIDE SEQUENCE [LARGE SCALE GENOMIC DNA]</scope>
    <source>
        <strain evidence="7">FSU 9682</strain>
    </source>
</reference>
<dbReference type="PANTHER" id="PTHR43791:SF36">
    <property type="entry name" value="TRANSPORTER, PUTATIVE (AFU_ORTHOLOGUE AFUA_6G08340)-RELATED"/>
    <property type="match status" value="1"/>
</dbReference>
<evidence type="ECO:0000313" key="8">
    <source>
        <dbReference type="Proteomes" id="UP000027586"/>
    </source>
</evidence>
<feature type="transmembrane region" description="Helical" evidence="6">
    <location>
        <begin position="151"/>
        <end position="170"/>
    </location>
</feature>
<feature type="transmembrane region" description="Helical" evidence="6">
    <location>
        <begin position="379"/>
        <end position="397"/>
    </location>
</feature>
<dbReference type="OrthoDB" id="3639251at2759"/>
<name>A0A068S7P7_9FUNG</name>
<evidence type="ECO:0000256" key="4">
    <source>
        <dbReference type="ARBA" id="ARBA00022989"/>
    </source>
</evidence>
<sequence>MTQLDNKIERDLLRKLDRRLVAWAALAYFSNVLLRNNMPHAFTNGMNTDLHLNSSAYNWANSMFFISYSIFQIPSNVVFSQVLPQWYLPCAVILSGLLSNLMALITHRHIMLLYVVRFCLGLAEAGCYPCIIFLIGSWYLQKELNIRTGMIVIASNLASGVNGLLGGAIASNLEDLWGIRGWQWLFIIQGMLAICIGISGFFCLPNYPHNTPWITPEERQIALRRKPMSVKSPLEEQESLLLVSAKTLKHLATTPYCYLLTAMFACIVMGDTIMHNLTIILNGRGYSSAHANFLSVGVFIFSIFPSLVLARTSDTLRHKGLHIFLVSCWSAMWYMFSALVDTQVILFGAAYGATLNAILMPITLNWASQIYACDHDMRAIILPVIVTFGNLIPYLIRPLTWEVTDAPDYVKGKWSCVAAGLGAALFCVIIALLLRLRILLPQDVRREQQPLLGSSSHARRKRRYNPRYTTDYKSLNM</sequence>
<dbReference type="Gene3D" id="1.20.1250.20">
    <property type="entry name" value="MFS general substrate transporter like domains"/>
    <property type="match status" value="1"/>
</dbReference>
<dbReference type="PANTHER" id="PTHR43791">
    <property type="entry name" value="PERMEASE-RELATED"/>
    <property type="match status" value="1"/>
</dbReference>
<dbReference type="GO" id="GO:0016020">
    <property type="term" value="C:membrane"/>
    <property type="evidence" value="ECO:0007669"/>
    <property type="project" value="UniProtKB-SubCell"/>
</dbReference>
<feature type="transmembrane region" description="Helical" evidence="6">
    <location>
        <begin position="417"/>
        <end position="436"/>
    </location>
</feature>
<feature type="transmembrane region" description="Helical" evidence="6">
    <location>
        <begin position="289"/>
        <end position="309"/>
    </location>
</feature>
<feature type="transmembrane region" description="Helical" evidence="6">
    <location>
        <begin position="321"/>
        <end position="339"/>
    </location>
</feature>
<dbReference type="EMBL" id="CBTN010000051">
    <property type="protein sequence ID" value="CDH57995.1"/>
    <property type="molecule type" value="Genomic_DNA"/>
</dbReference>
<dbReference type="Proteomes" id="UP000027586">
    <property type="component" value="Unassembled WGS sequence"/>
</dbReference>
<keyword evidence="8" id="KW-1185">Reference proteome</keyword>
<evidence type="ECO:0000256" key="6">
    <source>
        <dbReference type="SAM" id="Phobius"/>
    </source>
</evidence>
<dbReference type="AlphaFoldDB" id="A0A068S7P7"/>
<dbReference type="Pfam" id="PF07690">
    <property type="entry name" value="MFS_1"/>
    <property type="match status" value="1"/>
</dbReference>
<evidence type="ECO:0000313" key="7">
    <source>
        <dbReference type="EMBL" id="CDH57995.1"/>
    </source>
</evidence>
<evidence type="ECO:0000256" key="1">
    <source>
        <dbReference type="ARBA" id="ARBA00004141"/>
    </source>
</evidence>
<evidence type="ECO:0000256" key="3">
    <source>
        <dbReference type="ARBA" id="ARBA00022692"/>
    </source>
</evidence>
<dbReference type="InterPro" id="IPR036259">
    <property type="entry name" value="MFS_trans_sf"/>
</dbReference>
<keyword evidence="4 6" id="KW-1133">Transmembrane helix</keyword>
<feature type="transmembrane region" description="Helical" evidence="6">
    <location>
        <begin position="345"/>
        <end position="367"/>
    </location>
</feature>
<evidence type="ECO:0000256" key="2">
    <source>
        <dbReference type="ARBA" id="ARBA00022448"/>
    </source>
</evidence>
<keyword evidence="5 6" id="KW-0472">Membrane</keyword>
<dbReference type="STRING" id="1263082.A0A068S7P7"/>
<comment type="caution">
    <text evidence="7">The sequence shown here is derived from an EMBL/GenBank/DDBJ whole genome shotgun (WGS) entry which is preliminary data.</text>
</comment>
<comment type="subcellular location">
    <subcellularLocation>
        <location evidence="1">Membrane</location>
        <topology evidence="1">Multi-pass membrane protein</topology>
    </subcellularLocation>
</comment>
<dbReference type="SUPFAM" id="SSF103473">
    <property type="entry name" value="MFS general substrate transporter"/>
    <property type="match status" value="1"/>
</dbReference>
<feature type="transmembrane region" description="Helical" evidence="6">
    <location>
        <begin position="256"/>
        <end position="277"/>
    </location>
</feature>
<keyword evidence="3 6" id="KW-0812">Transmembrane</keyword>
<evidence type="ECO:0000256" key="5">
    <source>
        <dbReference type="ARBA" id="ARBA00023136"/>
    </source>
</evidence>
<proteinExistence type="predicted"/>
<protein>
    <submittedName>
        <fullName evidence="7">Mfs transporter</fullName>
    </submittedName>
</protein>
<dbReference type="GO" id="GO:0022857">
    <property type="term" value="F:transmembrane transporter activity"/>
    <property type="evidence" value="ECO:0007669"/>
    <property type="project" value="InterPro"/>
</dbReference>
<feature type="transmembrane region" description="Helical" evidence="6">
    <location>
        <begin position="58"/>
        <end position="79"/>
    </location>
</feature>
<feature type="transmembrane region" description="Helical" evidence="6">
    <location>
        <begin position="86"/>
        <end position="105"/>
    </location>
</feature>